<sequence length="323" mass="35727">MTGSVVADGPLHRTEHEITIAASASEVYQLIADVTRWPVVFGPTVHVEHLERSATRERFRIWATAKDEVKTWTSVRELDPVARTIAFRQEVSQPPVARMGGRWRMEAVAAGRTRVVFGHTYRAIDDDPDSLAWIDEVVDRNSRVELAGLQSAAERGRALDELSLTFEDTVRMAGPRAAAYDFVREAAEWPRRLPHVARLALTEDEPGVQVMEMDTIRPDGTVHTTRSVRICFPQEKIVYKQLVPPALLSAHTGCWLFEETGDGVAVTSRHTVVVDPEAVPTVLGPGATVAEAQEFARNALSRDSMTTLLRAKSFVERARGAAG</sequence>
<dbReference type="RefSeq" id="WP_253674832.1">
    <property type="nucleotide sequence ID" value="NZ_JAMTCP010000080.1"/>
</dbReference>
<dbReference type="Gene3D" id="3.30.530.20">
    <property type="match status" value="2"/>
</dbReference>
<dbReference type="InterPro" id="IPR019587">
    <property type="entry name" value="Polyketide_cyclase/dehydratase"/>
</dbReference>
<evidence type="ECO:0000313" key="1">
    <source>
        <dbReference type="EMBL" id="MCP2262595.1"/>
    </source>
</evidence>
<gene>
    <name evidence="1" type="ORF">LX15_006335</name>
</gene>
<protein>
    <submittedName>
        <fullName evidence="1">Aromatase</fullName>
    </submittedName>
</protein>
<comment type="caution">
    <text evidence="1">The sequence shown here is derived from an EMBL/GenBank/DDBJ whole genome shotgun (WGS) entry which is preliminary data.</text>
</comment>
<dbReference type="EMBL" id="JAMTCP010000080">
    <property type="protein sequence ID" value="MCP2262595.1"/>
    <property type="molecule type" value="Genomic_DNA"/>
</dbReference>
<dbReference type="Pfam" id="PF10604">
    <property type="entry name" value="Polyketide_cyc2"/>
    <property type="match status" value="1"/>
</dbReference>
<reference evidence="1 2" key="1">
    <citation type="submission" date="2022-06" db="EMBL/GenBank/DDBJ databases">
        <title>Genomic Encyclopedia of Archaeal and Bacterial Type Strains, Phase II (KMG-II): from individual species to whole genera.</title>
        <authorList>
            <person name="Goeker M."/>
        </authorList>
    </citation>
    <scope>NUCLEOTIDE SEQUENCE [LARGE SCALE GENOMIC DNA]</scope>
    <source>
        <strain evidence="1 2">DSM 40477</strain>
    </source>
</reference>
<dbReference type="Proteomes" id="UP001205311">
    <property type="component" value="Unassembled WGS sequence"/>
</dbReference>
<evidence type="ECO:0000313" key="2">
    <source>
        <dbReference type="Proteomes" id="UP001205311"/>
    </source>
</evidence>
<dbReference type="SUPFAM" id="SSF55961">
    <property type="entry name" value="Bet v1-like"/>
    <property type="match status" value="2"/>
</dbReference>
<dbReference type="InterPro" id="IPR023393">
    <property type="entry name" value="START-like_dom_sf"/>
</dbReference>
<organism evidence="1 2">
    <name type="scientific">Streptoalloteichus tenebrarius (strain ATCC 17920 / DSM 40477 / JCM 4838 / CBS 697.72 / NBRC 16177 / NCIMB 11028 / NRRL B-12390 / A12253. 1 / ISP 5477)</name>
    <name type="common">Streptomyces tenebrarius</name>
    <dbReference type="NCBI Taxonomy" id="1933"/>
    <lineage>
        <taxon>Bacteria</taxon>
        <taxon>Bacillati</taxon>
        <taxon>Actinomycetota</taxon>
        <taxon>Actinomycetes</taxon>
        <taxon>Pseudonocardiales</taxon>
        <taxon>Pseudonocardiaceae</taxon>
        <taxon>Streptoalloteichus</taxon>
    </lineage>
</organism>
<dbReference type="CDD" id="cd08861">
    <property type="entry name" value="OtcD1_ARO-CYC_like"/>
    <property type="match status" value="2"/>
</dbReference>
<keyword evidence="2" id="KW-1185">Reference proteome</keyword>
<accession>A0ABT1I4U0</accession>
<proteinExistence type="predicted"/>
<name>A0ABT1I4U0_STRSD</name>